<dbReference type="EMBL" id="JARKIE010000440">
    <property type="protein sequence ID" value="KAJ7639584.1"/>
    <property type="molecule type" value="Genomic_DNA"/>
</dbReference>
<name>A0AAD7FS15_MYCRO</name>
<comment type="caution">
    <text evidence="2">The sequence shown here is derived from an EMBL/GenBank/DDBJ whole genome shotgun (WGS) entry which is preliminary data.</text>
</comment>
<protein>
    <submittedName>
        <fullName evidence="2">Uncharacterized protein</fullName>
    </submittedName>
</protein>
<gene>
    <name evidence="2" type="ORF">B0H17DRAFT_1149188</name>
</gene>
<evidence type="ECO:0000313" key="2">
    <source>
        <dbReference type="EMBL" id="KAJ7639584.1"/>
    </source>
</evidence>
<accession>A0AAD7FS15</accession>
<evidence type="ECO:0000256" key="1">
    <source>
        <dbReference type="SAM" id="MobiDB-lite"/>
    </source>
</evidence>
<feature type="region of interest" description="Disordered" evidence="1">
    <location>
        <begin position="224"/>
        <end position="261"/>
    </location>
</feature>
<evidence type="ECO:0000313" key="3">
    <source>
        <dbReference type="Proteomes" id="UP001221757"/>
    </source>
</evidence>
<keyword evidence="3" id="KW-1185">Reference proteome</keyword>
<sequence>MPARFKVLYGPPSDSECQPIPRSCTLPGRIDIGLRRPTIANPLGTPFSPLHSGARIQISSSEDASKKLIRPEARSRVEREALRCSMMKGDPPAIEPIVSDRDSGPYARIRIVNPRASVDGSSANRYIVIIVEPGCRAATWGGKLKNGDAGEKNFDRRRLEPSRTGVTTVQLADAQAAQGRSHCYRAGSRYLLETQISEGKEQYQCPSNVWGMTALLHRASFAARGHKMRREGRKGGSEPRELRARAANKQFGQANEIPGPR</sequence>
<dbReference type="AlphaFoldDB" id="A0AAD7FS15"/>
<dbReference type="Proteomes" id="UP001221757">
    <property type="component" value="Unassembled WGS sequence"/>
</dbReference>
<feature type="compositionally biased region" description="Basic and acidic residues" evidence="1">
    <location>
        <begin position="233"/>
        <end position="244"/>
    </location>
</feature>
<proteinExistence type="predicted"/>
<organism evidence="2 3">
    <name type="scientific">Mycena rosella</name>
    <name type="common">Pink bonnet</name>
    <name type="synonym">Agaricus rosellus</name>
    <dbReference type="NCBI Taxonomy" id="1033263"/>
    <lineage>
        <taxon>Eukaryota</taxon>
        <taxon>Fungi</taxon>
        <taxon>Dikarya</taxon>
        <taxon>Basidiomycota</taxon>
        <taxon>Agaricomycotina</taxon>
        <taxon>Agaricomycetes</taxon>
        <taxon>Agaricomycetidae</taxon>
        <taxon>Agaricales</taxon>
        <taxon>Marasmiineae</taxon>
        <taxon>Mycenaceae</taxon>
        <taxon>Mycena</taxon>
    </lineage>
</organism>
<reference evidence="2" key="1">
    <citation type="submission" date="2023-03" db="EMBL/GenBank/DDBJ databases">
        <title>Massive genome expansion in bonnet fungi (Mycena s.s.) driven by repeated elements and novel gene families across ecological guilds.</title>
        <authorList>
            <consortium name="Lawrence Berkeley National Laboratory"/>
            <person name="Harder C.B."/>
            <person name="Miyauchi S."/>
            <person name="Viragh M."/>
            <person name="Kuo A."/>
            <person name="Thoen E."/>
            <person name="Andreopoulos B."/>
            <person name="Lu D."/>
            <person name="Skrede I."/>
            <person name="Drula E."/>
            <person name="Henrissat B."/>
            <person name="Morin E."/>
            <person name="Kohler A."/>
            <person name="Barry K."/>
            <person name="LaButti K."/>
            <person name="Morin E."/>
            <person name="Salamov A."/>
            <person name="Lipzen A."/>
            <person name="Mereny Z."/>
            <person name="Hegedus B."/>
            <person name="Baldrian P."/>
            <person name="Stursova M."/>
            <person name="Weitz H."/>
            <person name="Taylor A."/>
            <person name="Grigoriev I.V."/>
            <person name="Nagy L.G."/>
            <person name="Martin F."/>
            <person name="Kauserud H."/>
        </authorList>
    </citation>
    <scope>NUCLEOTIDE SEQUENCE</scope>
    <source>
        <strain evidence="2">CBHHK067</strain>
    </source>
</reference>